<evidence type="ECO:0000256" key="5">
    <source>
        <dbReference type="ARBA" id="ARBA00022519"/>
    </source>
</evidence>
<name>A0ABV1NTV7_9ACTN</name>
<accession>A0ABV1NTV7</accession>
<sequence>MARDEMSEASSTGAALEEPRPHRRVDADLAPPTARSGLLGVFQNRYLLRLLVRREISARYSGSFLGLLWSYINPLSQFLIYYFILGKLLDRGTENFAVHVFSALIVVHFFIETFNAGTRSIVRNKSLVRKMALPREMFPVASMLVSLYHVAPQVVILFVVCLFYGWVPDPMVPVALALALGIIMLLATALALLFSVANVYFRDFASVVSILTNFVRFGVPMIYPYAVVEERFGSFAQYYMLNPLAEAVLLVQRAFWVGTTQDPSATAATELPDHLFTRGLAMVGVSLVVLVIAQLVFTRLENKIPERLN</sequence>
<keyword evidence="8 9" id="KW-0472">Membrane</keyword>
<keyword evidence="4 9" id="KW-1003">Cell membrane</keyword>
<comment type="similarity">
    <text evidence="2 9">Belongs to the ABC-2 integral membrane protein family.</text>
</comment>
<dbReference type="PANTHER" id="PTHR30413">
    <property type="entry name" value="INNER MEMBRANE TRANSPORT PERMEASE"/>
    <property type="match status" value="1"/>
</dbReference>
<proteinExistence type="inferred from homology"/>
<dbReference type="InterPro" id="IPR013525">
    <property type="entry name" value="ABC2_TM"/>
</dbReference>
<dbReference type="Pfam" id="PF01061">
    <property type="entry name" value="ABC2_membrane"/>
    <property type="match status" value="1"/>
</dbReference>
<feature type="transmembrane region" description="Helical" evidence="9">
    <location>
        <begin position="63"/>
        <end position="84"/>
    </location>
</feature>
<evidence type="ECO:0000256" key="9">
    <source>
        <dbReference type="RuleBase" id="RU361157"/>
    </source>
</evidence>
<feature type="region of interest" description="Disordered" evidence="10">
    <location>
        <begin position="1"/>
        <end position="29"/>
    </location>
</feature>
<feature type="transmembrane region" description="Helical" evidence="9">
    <location>
        <begin position="279"/>
        <end position="297"/>
    </location>
</feature>
<dbReference type="InterPro" id="IPR047817">
    <property type="entry name" value="ABC2_TM_bact-type"/>
</dbReference>
<evidence type="ECO:0000256" key="6">
    <source>
        <dbReference type="ARBA" id="ARBA00022692"/>
    </source>
</evidence>
<evidence type="ECO:0000313" key="12">
    <source>
        <dbReference type="EMBL" id="MEQ7845940.1"/>
    </source>
</evidence>
<feature type="domain" description="ABC transmembrane type-2" evidence="11">
    <location>
        <begin position="65"/>
        <end position="300"/>
    </location>
</feature>
<comment type="subcellular location">
    <subcellularLocation>
        <location evidence="1">Cell inner membrane</location>
        <topology evidence="1">Multi-pass membrane protein</topology>
    </subcellularLocation>
    <subcellularLocation>
        <location evidence="9">Cell membrane</location>
        <topology evidence="9">Multi-pass membrane protein</topology>
    </subcellularLocation>
</comment>
<comment type="caution">
    <text evidence="12">The sequence shown here is derived from an EMBL/GenBank/DDBJ whole genome shotgun (WGS) entry which is preliminary data.</text>
</comment>
<evidence type="ECO:0000256" key="10">
    <source>
        <dbReference type="SAM" id="MobiDB-lite"/>
    </source>
</evidence>
<gene>
    <name evidence="12" type="ORF">V6R90_01525</name>
</gene>
<dbReference type="EMBL" id="JBEGDP010000001">
    <property type="protein sequence ID" value="MEQ7845940.1"/>
    <property type="molecule type" value="Genomic_DNA"/>
</dbReference>
<evidence type="ECO:0000259" key="11">
    <source>
        <dbReference type="PROSITE" id="PS51012"/>
    </source>
</evidence>
<keyword evidence="13" id="KW-1185">Reference proteome</keyword>
<evidence type="ECO:0000256" key="7">
    <source>
        <dbReference type="ARBA" id="ARBA00022989"/>
    </source>
</evidence>
<keyword evidence="3 9" id="KW-0813">Transport</keyword>
<protein>
    <recommendedName>
        <fullName evidence="9">Transport permease protein</fullName>
    </recommendedName>
</protein>
<evidence type="ECO:0000313" key="13">
    <source>
        <dbReference type="Proteomes" id="UP001482520"/>
    </source>
</evidence>
<reference evidence="12 13" key="1">
    <citation type="submission" date="2024-02" db="EMBL/GenBank/DDBJ databases">
        <title>Full genome sequence of Nocardioides kribbensis.</title>
        <authorList>
            <person name="Poletto B.L."/>
            <person name="Silva G."/>
            <person name="Galante D."/>
            <person name="Campos K.R."/>
            <person name="Santos M.B.N."/>
            <person name="Sacchi C.T."/>
        </authorList>
    </citation>
    <scope>NUCLEOTIDE SEQUENCE [LARGE SCALE GENOMIC DNA]</scope>
    <source>
        <strain evidence="12 13">O4R</strain>
    </source>
</reference>
<keyword evidence="5" id="KW-0997">Cell inner membrane</keyword>
<feature type="transmembrane region" description="Helical" evidence="9">
    <location>
        <begin position="204"/>
        <end position="226"/>
    </location>
</feature>
<evidence type="ECO:0000256" key="2">
    <source>
        <dbReference type="ARBA" id="ARBA00007783"/>
    </source>
</evidence>
<keyword evidence="6 9" id="KW-0812">Transmembrane</keyword>
<dbReference type="Proteomes" id="UP001482520">
    <property type="component" value="Unassembled WGS sequence"/>
</dbReference>
<feature type="compositionally biased region" description="Basic and acidic residues" evidence="10">
    <location>
        <begin position="17"/>
        <end position="27"/>
    </location>
</feature>
<organism evidence="12 13">
    <name type="scientific">Nocardioides kribbensis</name>
    <dbReference type="NCBI Taxonomy" id="305517"/>
    <lineage>
        <taxon>Bacteria</taxon>
        <taxon>Bacillati</taxon>
        <taxon>Actinomycetota</taxon>
        <taxon>Actinomycetes</taxon>
        <taxon>Propionibacteriales</taxon>
        <taxon>Nocardioidaceae</taxon>
        <taxon>Nocardioides</taxon>
    </lineage>
</organism>
<evidence type="ECO:0000256" key="4">
    <source>
        <dbReference type="ARBA" id="ARBA00022475"/>
    </source>
</evidence>
<feature type="transmembrane region" description="Helical" evidence="9">
    <location>
        <begin position="138"/>
        <end position="166"/>
    </location>
</feature>
<feature type="transmembrane region" description="Helical" evidence="9">
    <location>
        <begin position="96"/>
        <end position="117"/>
    </location>
</feature>
<dbReference type="RefSeq" id="WP_228941912.1">
    <property type="nucleotide sequence ID" value="NZ_BAAAMM010000001.1"/>
</dbReference>
<dbReference type="PANTHER" id="PTHR30413:SF8">
    <property type="entry name" value="TRANSPORT PERMEASE PROTEIN"/>
    <property type="match status" value="1"/>
</dbReference>
<keyword evidence="7 9" id="KW-1133">Transmembrane helix</keyword>
<evidence type="ECO:0000256" key="3">
    <source>
        <dbReference type="ARBA" id="ARBA00022448"/>
    </source>
</evidence>
<evidence type="ECO:0000256" key="1">
    <source>
        <dbReference type="ARBA" id="ARBA00004429"/>
    </source>
</evidence>
<feature type="transmembrane region" description="Helical" evidence="9">
    <location>
        <begin position="172"/>
        <end position="197"/>
    </location>
</feature>
<dbReference type="PROSITE" id="PS51012">
    <property type="entry name" value="ABC_TM2"/>
    <property type="match status" value="1"/>
</dbReference>
<evidence type="ECO:0000256" key="8">
    <source>
        <dbReference type="ARBA" id="ARBA00023136"/>
    </source>
</evidence>